<evidence type="ECO:0000259" key="6">
    <source>
        <dbReference type="PROSITE" id="PS50011"/>
    </source>
</evidence>
<dbReference type="Gene3D" id="1.10.510.10">
    <property type="entry name" value="Transferase(Phosphotransferase) domain 1"/>
    <property type="match status" value="1"/>
</dbReference>
<dbReference type="PROSITE" id="PS50011">
    <property type="entry name" value="PROTEIN_KINASE_DOM"/>
    <property type="match status" value="1"/>
</dbReference>
<evidence type="ECO:0000256" key="1">
    <source>
        <dbReference type="ARBA" id="ARBA00022679"/>
    </source>
</evidence>
<evidence type="ECO:0000256" key="3">
    <source>
        <dbReference type="ARBA" id="ARBA00022777"/>
    </source>
</evidence>
<accession>A0ABT7PPW6</accession>
<dbReference type="PROSITE" id="PS00107">
    <property type="entry name" value="PROTEIN_KINASE_ATP"/>
    <property type="match status" value="1"/>
</dbReference>
<keyword evidence="1 7" id="KW-0808">Transferase</keyword>
<keyword evidence="3 7" id="KW-0418">Kinase</keyword>
<dbReference type="Gene3D" id="1.10.10.1320">
    <property type="entry name" value="Anti-sigma factor, zinc-finger domain"/>
    <property type="match status" value="1"/>
</dbReference>
<dbReference type="PANTHER" id="PTHR43289:SF6">
    <property type="entry name" value="SERINE_THREONINE-PROTEIN KINASE NEKL-3"/>
    <property type="match status" value="1"/>
</dbReference>
<gene>
    <name evidence="7" type="ORF">QTN89_24055</name>
</gene>
<dbReference type="PANTHER" id="PTHR43289">
    <property type="entry name" value="MITOGEN-ACTIVATED PROTEIN KINASE KINASE KINASE 20-RELATED"/>
    <property type="match status" value="1"/>
</dbReference>
<dbReference type="GO" id="GO:0004674">
    <property type="term" value="F:protein serine/threonine kinase activity"/>
    <property type="evidence" value="ECO:0007669"/>
    <property type="project" value="UniProtKB-EC"/>
</dbReference>
<dbReference type="EC" id="2.7.11.1" evidence="7"/>
<proteinExistence type="predicted"/>
<dbReference type="Pfam" id="PF00069">
    <property type="entry name" value="Pkinase"/>
    <property type="match status" value="1"/>
</dbReference>
<keyword evidence="2 5" id="KW-0547">Nucleotide-binding</keyword>
<dbReference type="Proteomes" id="UP001239462">
    <property type="component" value="Unassembled WGS sequence"/>
</dbReference>
<organism evidence="7 8">
    <name type="scientific">Roseiconus lacunae</name>
    <dbReference type="NCBI Taxonomy" id="2605694"/>
    <lineage>
        <taxon>Bacteria</taxon>
        <taxon>Pseudomonadati</taxon>
        <taxon>Planctomycetota</taxon>
        <taxon>Planctomycetia</taxon>
        <taxon>Pirellulales</taxon>
        <taxon>Pirellulaceae</taxon>
        <taxon>Roseiconus</taxon>
    </lineage>
</organism>
<dbReference type="SUPFAM" id="SSF56112">
    <property type="entry name" value="Protein kinase-like (PK-like)"/>
    <property type="match status" value="1"/>
</dbReference>
<comment type="caution">
    <text evidence="7">The sequence shown here is derived from an EMBL/GenBank/DDBJ whole genome shotgun (WGS) entry which is preliminary data.</text>
</comment>
<evidence type="ECO:0000256" key="4">
    <source>
        <dbReference type="ARBA" id="ARBA00022840"/>
    </source>
</evidence>
<evidence type="ECO:0000256" key="5">
    <source>
        <dbReference type="PROSITE-ProRule" id="PRU10141"/>
    </source>
</evidence>
<evidence type="ECO:0000313" key="8">
    <source>
        <dbReference type="Proteomes" id="UP001239462"/>
    </source>
</evidence>
<dbReference type="Gene3D" id="3.30.200.20">
    <property type="entry name" value="Phosphorylase Kinase, domain 1"/>
    <property type="match status" value="1"/>
</dbReference>
<name>A0ABT7PPW6_9BACT</name>
<evidence type="ECO:0000313" key="7">
    <source>
        <dbReference type="EMBL" id="MDM4018547.1"/>
    </source>
</evidence>
<keyword evidence="4 5" id="KW-0067">ATP-binding</keyword>
<feature type="domain" description="Protein kinase" evidence="6">
    <location>
        <begin position="102"/>
        <end position="365"/>
    </location>
</feature>
<reference evidence="7 8" key="1">
    <citation type="submission" date="2023-06" db="EMBL/GenBank/DDBJ databases">
        <title>Roseiconus lacunae JC819 isolated from Gulf of Mannar region, Tamil Nadu.</title>
        <authorList>
            <person name="Pk S."/>
            <person name="Ch S."/>
            <person name="Ch V.R."/>
        </authorList>
    </citation>
    <scope>NUCLEOTIDE SEQUENCE [LARGE SCALE GENOMIC DNA]</scope>
    <source>
        <strain evidence="7 8">JC819</strain>
    </source>
</reference>
<dbReference type="EMBL" id="JASZZN010000023">
    <property type="protein sequence ID" value="MDM4018547.1"/>
    <property type="molecule type" value="Genomic_DNA"/>
</dbReference>
<feature type="binding site" evidence="5">
    <location>
        <position position="131"/>
    </location>
    <ligand>
        <name>ATP</name>
        <dbReference type="ChEBI" id="CHEBI:30616"/>
    </ligand>
</feature>
<dbReference type="InterPro" id="IPR000719">
    <property type="entry name" value="Prot_kinase_dom"/>
</dbReference>
<dbReference type="RefSeq" id="WP_289166421.1">
    <property type="nucleotide sequence ID" value="NZ_JASZZN010000023.1"/>
</dbReference>
<dbReference type="InterPro" id="IPR011009">
    <property type="entry name" value="Kinase-like_dom_sf"/>
</dbReference>
<sequence>MTAATQCPTDENLRRYAIGDYVDDEGDTIEAHLAECETCEETLARFESVDDSLLRHLPLATGGLATSDEPSWLQRLISDPSDDAPPPDRQPLAISGQDFGAYEIRGILGRGGMGIVYAATHRRLGKPVAIKVVSPKLVAAHDARRRFERETKVLGTLNHPGIVSATDAGTIGGAAYLAMEQVDGVNLAKLVQQIGPLRIDEACAVGRQIALALAAAHQAGAVHRDIKPSNVMIDREGKIKLLDFGLAHLSTALTTQTETSLGKLLGTLDYMAPEQASGGEVGPAADLYGLGATVFFLLTGRPPRNNHDNTNLIGQLRRIADDPADSLANHRADAPAELVESLSNLLELEPRKRPKSADHAANWLLKFGDENTDQRLKEIAAGLPPILLDQTPAEIDRSLSLLLGNEPANRIEVEPIVQPGGGASTWRKLLAITGGVAFLGLLLGLTVLVLQTPEGTVRIESEVSGITLDFVDQENRVTGVEIDEGKHATVLRTGRYIVKFRDPPSGFIVSPNDFRVDQKHDITVRVHRLPQNDIGHAGINAAATEQQRPPILYAGKTKAQWQTNFDTERNPIAKIEAKGQATFIEANPDSLLAMLEDYNAKTRHDRQSKFDPSIKDLTLDQIVDSMQSEAKKYRRRGLHNVADALEASAKQQRFVNGLEYMGGVTGTFYRSREDGELTFKQYLPGVLHKQAGTTAQMVYLSDIELRYSRDGWSSSDWGDLHPVLDGDWKLESVSRYGKQLEGPKLDEWRSNRPWWDSIKIRDNQRLTLTGVNRPNKFWIELSYDDALPKIELKVDASSEDLDQNLYGVFMTNAAVDFTKLTLVIDTDQVDSFRTEGTHATKMQFTRAPDKNMVEPDITPKAEVTQDRAVDPATPRVKIVLQTESGEPATGVTVRLDQTGVKDKQPAWADGTSGSDGIVLDRILPFGYYRMRVETPDGWRTSFKNVAVEFEKGLSSTIIVPDPGQKAELNIEQLPDLGKADRLGELRFGTLRDYLTRNNLRSGAYSPVRTPEPGGASKTFADFPTVANGIEDIAVRLRLEVSRELADPFSSDDTQTVTWKWNTKDVGAHGLFLNNSNVRFCESLASKSTLPVDDNDYFQMPSDIHRLEYLALKLGEAKPYPRRIAIPRGEAKLMLVGIYGRPSEQVIESIKMLPLQEDEQVWLATSLDAPSNWVERIVGEPWFYAKDPGNYYGHLSRIEKTLTDGGTLNATFTSGTNGNP</sequence>
<dbReference type="CDD" id="cd14014">
    <property type="entry name" value="STKc_PknB_like"/>
    <property type="match status" value="1"/>
</dbReference>
<dbReference type="InterPro" id="IPR041916">
    <property type="entry name" value="Anti_sigma_zinc_sf"/>
</dbReference>
<evidence type="ECO:0000256" key="2">
    <source>
        <dbReference type="ARBA" id="ARBA00022741"/>
    </source>
</evidence>
<dbReference type="InterPro" id="IPR017441">
    <property type="entry name" value="Protein_kinase_ATP_BS"/>
</dbReference>
<protein>
    <submittedName>
        <fullName evidence="7">Serine/threonine-protein kinase</fullName>
        <ecNumber evidence="7">2.7.11.1</ecNumber>
    </submittedName>
</protein>
<keyword evidence="8" id="KW-1185">Reference proteome</keyword>
<dbReference type="SMART" id="SM00220">
    <property type="entry name" value="S_TKc"/>
    <property type="match status" value="1"/>
</dbReference>